<evidence type="ECO:0000259" key="11">
    <source>
        <dbReference type="PROSITE" id="PS50011"/>
    </source>
</evidence>
<dbReference type="PROSITE" id="PS00107">
    <property type="entry name" value="PROTEIN_KINASE_ATP"/>
    <property type="match status" value="1"/>
</dbReference>
<dbReference type="GO" id="GO:0004691">
    <property type="term" value="F:cAMP-dependent protein kinase activity"/>
    <property type="evidence" value="ECO:0007669"/>
    <property type="project" value="UniProtKB-EC"/>
</dbReference>
<keyword evidence="5" id="KW-0418">Kinase</keyword>
<dbReference type="EMBL" id="CARXXK010000004">
    <property type="protein sequence ID" value="CAI6365698.1"/>
    <property type="molecule type" value="Genomic_DNA"/>
</dbReference>
<dbReference type="AlphaFoldDB" id="A0AAV0XCM5"/>
<evidence type="ECO:0000313" key="13">
    <source>
        <dbReference type="Proteomes" id="UP001160148"/>
    </source>
</evidence>
<gene>
    <name evidence="12" type="ORF">MEUPH1_LOCUS20381</name>
</gene>
<dbReference type="InterPro" id="IPR017441">
    <property type="entry name" value="Protein_kinase_ATP_BS"/>
</dbReference>
<dbReference type="PANTHER" id="PTHR24353">
    <property type="entry name" value="CYCLIC NUCLEOTIDE-DEPENDENT PROTEIN KINASE"/>
    <property type="match status" value="1"/>
</dbReference>
<evidence type="ECO:0000256" key="5">
    <source>
        <dbReference type="ARBA" id="ARBA00022777"/>
    </source>
</evidence>
<comment type="caution">
    <text evidence="12">The sequence shown here is derived from an EMBL/GenBank/DDBJ whole genome shotgun (WGS) entry which is preliminary data.</text>
</comment>
<comment type="catalytic activity">
    <reaction evidence="8">
        <text>L-seryl-[protein] + ATP = O-phospho-L-seryl-[protein] + ADP + H(+)</text>
        <dbReference type="Rhea" id="RHEA:17989"/>
        <dbReference type="Rhea" id="RHEA-COMP:9863"/>
        <dbReference type="Rhea" id="RHEA-COMP:11604"/>
        <dbReference type="ChEBI" id="CHEBI:15378"/>
        <dbReference type="ChEBI" id="CHEBI:29999"/>
        <dbReference type="ChEBI" id="CHEBI:30616"/>
        <dbReference type="ChEBI" id="CHEBI:83421"/>
        <dbReference type="ChEBI" id="CHEBI:456216"/>
        <dbReference type="EC" id="2.7.11.11"/>
    </reaction>
</comment>
<keyword evidence="13" id="KW-1185">Reference proteome</keyword>
<reference evidence="12 13" key="1">
    <citation type="submission" date="2023-01" db="EMBL/GenBank/DDBJ databases">
        <authorList>
            <person name="Whitehead M."/>
        </authorList>
    </citation>
    <scope>NUCLEOTIDE SEQUENCE [LARGE SCALE GENOMIC DNA]</scope>
</reference>
<comment type="catalytic activity">
    <reaction evidence="7">
        <text>L-threonyl-[protein] + ATP = O-phospho-L-threonyl-[protein] + ADP + H(+)</text>
        <dbReference type="Rhea" id="RHEA:46608"/>
        <dbReference type="Rhea" id="RHEA-COMP:11060"/>
        <dbReference type="Rhea" id="RHEA-COMP:11605"/>
        <dbReference type="ChEBI" id="CHEBI:15378"/>
        <dbReference type="ChEBI" id="CHEBI:30013"/>
        <dbReference type="ChEBI" id="CHEBI:30616"/>
        <dbReference type="ChEBI" id="CHEBI:61977"/>
        <dbReference type="ChEBI" id="CHEBI:456216"/>
        <dbReference type="EC" id="2.7.11.11"/>
    </reaction>
</comment>
<name>A0AAV0XCM5_9HEMI</name>
<dbReference type="InterPro" id="IPR000719">
    <property type="entry name" value="Prot_kinase_dom"/>
</dbReference>
<dbReference type="InterPro" id="IPR011009">
    <property type="entry name" value="Kinase-like_dom_sf"/>
</dbReference>
<feature type="binding site" evidence="9">
    <location>
        <position position="85"/>
    </location>
    <ligand>
        <name>ATP</name>
        <dbReference type="ChEBI" id="CHEBI:30616"/>
    </ligand>
</feature>
<evidence type="ECO:0000256" key="2">
    <source>
        <dbReference type="ARBA" id="ARBA00022527"/>
    </source>
</evidence>
<dbReference type="PROSITE" id="PS50011">
    <property type="entry name" value="PROTEIN_KINASE_DOM"/>
    <property type="match status" value="1"/>
</dbReference>
<evidence type="ECO:0000256" key="8">
    <source>
        <dbReference type="ARBA" id="ARBA00047454"/>
    </source>
</evidence>
<dbReference type="GO" id="GO:0005829">
    <property type="term" value="C:cytosol"/>
    <property type="evidence" value="ECO:0007669"/>
    <property type="project" value="TreeGrafter"/>
</dbReference>
<dbReference type="PANTHER" id="PTHR24353:SF153">
    <property type="entry name" value="CAMP-DEPENDENT PROTEIN KINASE CATALYTIC SUBUNIT 1"/>
    <property type="match status" value="1"/>
</dbReference>
<evidence type="ECO:0000313" key="12">
    <source>
        <dbReference type="EMBL" id="CAI6365698.1"/>
    </source>
</evidence>
<feature type="domain" description="Protein kinase" evidence="11">
    <location>
        <begin position="56"/>
        <end position="192"/>
    </location>
</feature>
<dbReference type="SUPFAM" id="SSF56112">
    <property type="entry name" value="Protein kinase-like (PK-like)"/>
    <property type="match status" value="1"/>
</dbReference>
<evidence type="ECO:0000256" key="4">
    <source>
        <dbReference type="ARBA" id="ARBA00022741"/>
    </source>
</evidence>
<dbReference type="EC" id="2.7.11.11" evidence="1"/>
<dbReference type="Pfam" id="PF00069">
    <property type="entry name" value="Pkinase"/>
    <property type="match status" value="1"/>
</dbReference>
<protein>
    <recommendedName>
        <fullName evidence="1">cAMP-dependent protein kinase</fullName>
        <ecNumber evidence="1">2.7.11.11</ecNumber>
    </recommendedName>
</protein>
<keyword evidence="2" id="KW-0723">Serine/threonine-protein kinase</keyword>
<keyword evidence="3" id="KW-0808">Transferase</keyword>
<dbReference type="Proteomes" id="UP001160148">
    <property type="component" value="Unassembled WGS sequence"/>
</dbReference>
<accession>A0AAV0XCM5</accession>
<dbReference type="Gene3D" id="3.30.200.20">
    <property type="entry name" value="Phosphorylase Kinase, domain 1"/>
    <property type="match status" value="1"/>
</dbReference>
<keyword evidence="4 9" id="KW-0547">Nucleotide-binding</keyword>
<keyword evidence="6 9" id="KW-0067">ATP-binding</keyword>
<evidence type="ECO:0000256" key="6">
    <source>
        <dbReference type="ARBA" id="ARBA00022840"/>
    </source>
</evidence>
<sequence length="192" mass="21969">MTTRSLGALEGKEANAMGNTAKSDSAESVKEFLYQAKEDFEKWKKNPTNTAALEDFDRIKTLGTGSFGRVMIVQHKASKEYYAMKILDKQKVVKLKQVVEHTLNEKNILQAISFPFPRQFEIPLQGQFQFTYLYTYSKLELSLKWYFKLTRNGKLIACKMFFSFNVCSTRTQQHGQHGISSGHCACSGQQRL</sequence>
<evidence type="ECO:0000256" key="10">
    <source>
        <dbReference type="SAM" id="MobiDB-lite"/>
    </source>
</evidence>
<dbReference type="GO" id="GO:0005524">
    <property type="term" value="F:ATP binding"/>
    <property type="evidence" value="ECO:0007669"/>
    <property type="project" value="UniProtKB-UniRule"/>
</dbReference>
<dbReference type="GO" id="GO:0005952">
    <property type="term" value="C:cAMP-dependent protein kinase complex"/>
    <property type="evidence" value="ECO:0007669"/>
    <property type="project" value="TreeGrafter"/>
</dbReference>
<feature type="region of interest" description="Disordered" evidence="10">
    <location>
        <begin position="1"/>
        <end position="22"/>
    </location>
</feature>
<dbReference type="GO" id="GO:0005634">
    <property type="term" value="C:nucleus"/>
    <property type="evidence" value="ECO:0007669"/>
    <property type="project" value="TreeGrafter"/>
</dbReference>
<evidence type="ECO:0000256" key="3">
    <source>
        <dbReference type="ARBA" id="ARBA00022679"/>
    </source>
</evidence>
<proteinExistence type="predicted"/>
<evidence type="ECO:0000256" key="1">
    <source>
        <dbReference type="ARBA" id="ARBA00012444"/>
    </source>
</evidence>
<organism evidence="12 13">
    <name type="scientific">Macrosiphum euphorbiae</name>
    <name type="common">potato aphid</name>
    <dbReference type="NCBI Taxonomy" id="13131"/>
    <lineage>
        <taxon>Eukaryota</taxon>
        <taxon>Metazoa</taxon>
        <taxon>Ecdysozoa</taxon>
        <taxon>Arthropoda</taxon>
        <taxon>Hexapoda</taxon>
        <taxon>Insecta</taxon>
        <taxon>Pterygota</taxon>
        <taxon>Neoptera</taxon>
        <taxon>Paraneoptera</taxon>
        <taxon>Hemiptera</taxon>
        <taxon>Sternorrhyncha</taxon>
        <taxon>Aphidomorpha</taxon>
        <taxon>Aphidoidea</taxon>
        <taxon>Aphididae</taxon>
        <taxon>Macrosiphini</taxon>
        <taxon>Macrosiphum</taxon>
    </lineage>
</organism>
<evidence type="ECO:0000256" key="7">
    <source>
        <dbReference type="ARBA" id="ARBA00047292"/>
    </source>
</evidence>
<evidence type="ECO:0000256" key="9">
    <source>
        <dbReference type="PROSITE-ProRule" id="PRU10141"/>
    </source>
</evidence>